<dbReference type="GeneID" id="7448046"/>
<protein>
    <submittedName>
        <fullName evidence="2">Uncharacterized protein</fullName>
    </submittedName>
</protein>
<accession>B8CAW5</accession>
<feature type="compositionally biased region" description="Basic and acidic residues" evidence="1">
    <location>
        <begin position="195"/>
        <end position="205"/>
    </location>
</feature>
<gene>
    <name evidence="2" type="ORF">THAPSDRAFT_24576</name>
</gene>
<organism evidence="2 3">
    <name type="scientific">Thalassiosira pseudonana</name>
    <name type="common">Marine diatom</name>
    <name type="synonym">Cyclotella nana</name>
    <dbReference type="NCBI Taxonomy" id="35128"/>
    <lineage>
        <taxon>Eukaryota</taxon>
        <taxon>Sar</taxon>
        <taxon>Stramenopiles</taxon>
        <taxon>Ochrophyta</taxon>
        <taxon>Bacillariophyta</taxon>
        <taxon>Coscinodiscophyceae</taxon>
        <taxon>Thalassiosirophycidae</taxon>
        <taxon>Thalassiosirales</taxon>
        <taxon>Thalassiosiraceae</taxon>
        <taxon>Thalassiosira</taxon>
    </lineage>
</organism>
<feature type="region of interest" description="Disordered" evidence="1">
    <location>
        <begin position="482"/>
        <end position="558"/>
    </location>
</feature>
<sequence>MSNDLSYSMDTSADQPDLSFFDALNSSENTDYQIPGSSNTNNETTPGDESSSKARTSDPRPAYQFQRSEEMATRHRGSTNITIEDSIDGSTINPNDQSVDYSSYTGFNDDVSNYNQYSEMSGDHNLRNGASVGGGGDVMYHHQHHSQFGEHDATTTVHGMHRKLLYLLSHPELFHDALDWQDKIDMGLDPSVDGDDGKDGEEGTKKMKLGGNGIQSFNEEFDEEEKDASAADDTNGNGRREKQSKFPAQKKLIPPLPQQIFAQDAEVVLPQALTASQLFGIERVTGIELEAAAGIEGLSHLFLRWLALMPEGDHMNIIDPPGLTVMRIAGGRYRVTGAHRVVWRWMNKFSPASAFQSSEDVNTASSATNNAAAGGDTNSPDTDFDFGDLVTMTIIDVFETDNDGKLLSYCPTFDNRAVHKTREVTERIRKGAGQFMERMDVVAKSPAGQSVNRAAGNFGKMSINAALTVGNIVKHKIEEEIHKHQKQQQHGGGKPTSDDTSADAVGGADVEEDMIEEREDGEEDELESVVNGPTLEMDPSRDEQSAATPGTSKNFSDYSTAATPATRMMHILSLDLLQTLRQTTYDGPSTLPTQYQSLWAFPGKGRRRKRKHRATHGKIGFHDMSAMIARLRRKRILQFTYCLRLTDVGSKQYKSEMIFNHDDYDSVMKIRSSIVLPSSSNDEEKLKVVHSRKVSMDFISFVLSTTSAIRKTISRKVSMDTSACFTLKTKPTSVPLYDGNDEDIIDVWKSALPVRESSYSYLSSNKTTLLRVAFFIQRSSTSTSIVDLCEDYSSQEGDECDELLGLKFIDVDRKQKSIKLNNYQIECHNYVALLKEKVVCCMSSVVEQNTDIFYHSLLRDRQQSMQSAETGTEQ</sequence>
<proteinExistence type="predicted"/>
<dbReference type="EMBL" id="CM000648">
    <property type="protein sequence ID" value="EED89213.1"/>
    <property type="molecule type" value="Genomic_DNA"/>
</dbReference>
<reference evidence="2 3" key="2">
    <citation type="journal article" date="2008" name="Nature">
        <title>The Phaeodactylum genome reveals the evolutionary history of diatom genomes.</title>
        <authorList>
            <person name="Bowler C."/>
            <person name="Allen A.E."/>
            <person name="Badger J.H."/>
            <person name="Grimwood J."/>
            <person name="Jabbari K."/>
            <person name="Kuo A."/>
            <person name="Maheswari U."/>
            <person name="Martens C."/>
            <person name="Maumus F."/>
            <person name="Otillar R.P."/>
            <person name="Rayko E."/>
            <person name="Salamov A."/>
            <person name="Vandepoele K."/>
            <person name="Beszteri B."/>
            <person name="Gruber A."/>
            <person name="Heijde M."/>
            <person name="Katinka M."/>
            <person name="Mock T."/>
            <person name="Valentin K."/>
            <person name="Verret F."/>
            <person name="Berges J.A."/>
            <person name="Brownlee C."/>
            <person name="Cadoret J.P."/>
            <person name="Chiovitti A."/>
            <person name="Choi C.J."/>
            <person name="Coesel S."/>
            <person name="De Martino A."/>
            <person name="Detter J.C."/>
            <person name="Durkin C."/>
            <person name="Falciatore A."/>
            <person name="Fournet J."/>
            <person name="Haruta M."/>
            <person name="Huysman M.J."/>
            <person name="Jenkins B.D."/>
            <person name="Jiroutova K."/>
            <person name="Jorgensen R.E."/>
            <person name="Joubert Y."/>
            <person name="Kaplan A."/>
            <person name="Kroger N."/>
            <person name="Kroth P.G."/>
            <person name="La Roche J."/>
            <person name="Lindquist E."/>
            <person name="Lommer M."/>
            <person name="Martin-Jezequel V."/>
            <person name="Lopez P.J."/>
            <person name="Lucas S."/>
            <person name="Mangogna M."/>
            <person name="McGinnis K."/>
            <person name="Medlin L.K."/>
            <person name="Montsant A."/>
            <person name="Oudot-Le Secq M.P."/>
            <person name="Napoli C."/>
            <person name="Obornik M."/>
            <person name="Parker M.S."/>
            <person name="Petit J.L."/>
            <person name="Porcel B.M."/>
            <person name="Poulsen N."/>
            <person name="Robison M."/>
            <person name="Rychlewski L."/>
            <person name="Rynearson T.A."/>
            <person name="Schmutz J."/>
            <person name="Shapiro H."/>
            <person name="Siaut M."/>
            <person name="Stanley M."/>
            <person name="Sussman M.R."/>
            <person name="Taylor A.R."/>
            <person name="Vardi A."/>
            <person name="von Dassow P."/>
            <person name="Vyverman W."/>
            <person name="Willis A."/>
            <person name="Wyrwicz L.S."/>
            <person name="Rokhsar D.S."/>
            <person name="Weissenbach J."/>
            <person name="Armbrust E.V."/>
            <person name="Green B.R."/>
            <person name="Van de Peer Y."/>
            <person name="Grigoriev I.V."/>
        </authorList>
    </citation>
    <scope>NUCLEOTIDE SEQUENCE [LARGE SCALE GENOMIC DNA]</scope>
    <source>
        <strain evidence="2 3">CCMP1335</strain>
    </source>
</reference>
<dbReference type="Proteomes" id="UP000001449">
    <property type="component" value="Chromosome 13"/>
</dbReference>
<dbReference type="RefSeq" id="XP_002293477.1">
    <property type="nucleotide sequence ID" value="XM_002293441.1"/>
</dbReference>
<dbReference type="eggNOG" id="ENOG502R302">
    <property type="taxonomic scope" value="Eukaryota"/>
</dbReference>
<name>B8CAW5_THAPS</name>
<evidence type="ECO:0000256" key="1">
    <source>
        <dbReference type="SAM" id="MobiDB-lite"/>
    </source>
</evidence>
<feature type="region of interest" description="Disordered" evidence="1">
    <location>
        <begin position="189"/>
        <end position="249"/>
    </location>
</feature>
<reference evidence="2 3" key="1">
    <citation type="journal article" date="2004" name="Science">
        <title>The genome of the diatom Thalassiosira pseudonana: ecology, evolution, and metabolism.</title>
        <authorList>
            <person name="Armbrust E.V."/>
            <person name="Berges J.A."/>
            <person name="Bowler C."/>
            <person name="Green B.R."/>
            <person name="Martinez D."/>
            <person name="Putnam N.H."/>
            <person name="Zhou S."/>
            <person name="Allen A.E."/>
            <person name="Apt K.E."/>
            <person name="Bechner M."/>
            <person name="Brzezinski M.A."/>
            <person name="Chaal B.K."/>
            <person name="Chiovitti A."/>
            <person name="Davis A.K."/>
            <person name="Demarest M.S."/>
            <person name="Detter J.C."/>
            <person name="Glavina T."/>
            <person name="Goodstein D."/>
            <person name="Hadi M.Z."/>
            <person name="Hellsten U."/>
            <person name="Hildebrand M."/>
            <person name="Jenkins B.D."/>
            <person name="Jurka J."/>
            <person name="Kapitonov V.V."/>
            <person name="Kroger N."/>
            <person name="Lau W.W."/>
            <person name="Lane T.W."/>
            <person name="Larimer F.W."/>
            <person name="Lippmeier J.C."/>
            <person name="Lucas S."/>
            <person name="Medina M."/>
            <person name="Montsant A."/>
            <person name="Obornik M."/>
            <person name="Parker M.S."/>
            <person name="Palenik B."/>
            <person name="Pazour G.J."/>
            <person name="Richardson P.M."/>
            <person name="Rynearson T.A."/>
            <person name="Saito M.A."/>
            <person name="Schwartz D.C."/>
            <person name="Thamatrakoln K."/>
            <person name="Valentin K."/>
            <person name="Vardi A."/>
            <person name="Wilkerson F.P."/>
            <person name="Rokhsar D.S."/>
        </authorList>
    </citation>
    <scope>NUCLEOTIDE SEQUENCE [LARGE SCALE GENOMIC DNA]</scope>
    <source>
        <strain evidence="2 3">CCMP1335</strain>
    </source>
</reference>
<evidence type="ECO:0000313" key="2">
    <source>
        <dbReference type="EMBL" id="EED89213.1"/>
    </source>
</evidence>
<evidence type="ECO:0000313" key="3">
    <source>
        <dbReference type="Proteomes" id="UP000001449"/>
    </source>
</evidence>
<dbReference type="AlphaFoldDB" id="B8CAW5"/>
<dbReference type="InParanoid" id="B8CAW5"/>
<dbReference type="KEGG" id="tps:THAPSDRAFT_24576"/>
<keyword evidence="3" id="KW-1185">Reference proteome</keyword>
<dbReference type="PaxDb" id="35128-Thaps24576"/>
<feature type="region of interest" description="Disordered" evidence="1">
    <location>
        <begin position="1"/>
        <end position="78"/>
    </location>
</feature>
<feature type="compositionally biased region" description="Acidic residues" evidence="1">
    <location>
        <begin position="509"/>
        <end position="527"/>
    </location>
</feature>
<dbReference type="HOGENOM" id="CLU_345651_0_0_1"/>
<feature type="compositionally biased region" description="Polar residues" evidence="1">
    <location>
        <begin position="24"/>
        <end position="49"/>
    </location>
</feature>
<feature type="compositionally biased region" description="Polar residues" evidence="1">
    <location>
        <begin position="545"/>
        <end position="558"/>
    </location>
</feature>
<feature type="compositionally biased region" description="Polar residues" evidence="1">
    <location>
        <begin position="1"/>
        <end position="14"/>
    </location>
</feature>